<evidence type="ECO:0000313" key="3">
    <source>
        <dbReference type="Proteomes" id="UP000308652"/>
    </source>
</evidence>
<name>A0A5C3LIZ9_9AGAR</name>
<proteinExistence type="predicted"/>
<reference evidence="2 3" key="1">
    <citation type="journal article" date="2019" name="Nat. Ecol. Evol.">
        <title>Megaphylogeny resolves global patterns of mushroom evolution.</title>
        <authorList>
            <person name="Varga T."/>
            <person name="Krizsan K."/>
            <person name="Foldi C."/>
            <person name="Dima B."/>
            <person name="Sanchez-Garcia M."/>
            <person name="Sanchez-Ramirez S."/>
            <person name="Szollosi G.J."/>
            <person name="Szarkandi J.G."/>
            <person name="Papp V."/>
            <person name="Albert L."/>
            <person name="Andreopoulos W."/>
            <person name="Angelini C."/>
            <person name="Antonin V."/>
            <person name="Barry K.W."/>
            <person name="Bougher N.L."/>
            <person name="Buchanan P."/>
            <person name="Buyck B."/>
            <person name="Bense V."/>
            <person name="Catcheside P."/>
            <person name="Chovatia M."/>
            <person name="Cooper J."/>
            <person name="Damon W."/>
            <person name="Desjardin D."/>
            <person name="Finy P."/>
            <person name="Geml J."/>
            <person name="Haridas S."/>
            <person name="Hughes K."/>
            <person name="Justo A."/>
            <person name="Karasinski D."/>
            <person name="Kautmanova I."/>
            <person name="Kiss B."/>
            <person name="Kocsube S."/>
            <person name="Kotiranta H."/>
            <person name="LaButti K.M."/>
            <person name="Lechner B.E."/>
            <person name="Liimatainen K."/>
            <person name="Lipzen A."/>
            <person name="Lukacs Z."/>
            <person name="Mihaltcheva S."/>
            <person name="Morgado L.N."/>
            <person name="Niskanen T."/>
            <person name="Noordeloos M.E."/>
            <person name="Ohm R.A."/>
            <person name="Ortiz-Santana B."/>
            <person name="Ovrebo C."/>
            <person name="Racz N."/>
            <person name="Riley R."/>
            <person name="Savchenko A."/>
            <person name="Shiryaev A."/>
            <person name="Soop K."/>
            <person name="Spirin V."/>
            <person name="Szebenyi C."/>
            <person name="Tomsovsky M."/>
            <person name="Tulloss R.E."/>
            <person name="Uehling J."/>
            <person name="Grigoriev I.V."/>
            <person name="Vagvolgyi C."/>
            <person name="Papp T."/>
            <person name="Martin F.M."/>
            <person name="Miettinen O."/>
            <person name="Hibbett D.S."/>
            <person name="Nagy L.G."/>
        </authorList>
    </citation>
    <scope>NUCLEOTIDE SEQUENCE [LARGE SCALE GENOMIC DNA]</scope>
    <source>
        <strain evidence="2 3">CBS 166.37</strain>
    </source>
</reference>
<evidence type="ECO:0000256" key="1">
    <source>
        <dbReference type="SAM" id="SignalP"/>
    </source>
</evidence>
<accession>A0A5C3LIZ9</accession>
<feature type="signal peptide" evidence="1">
    <location>
        <begin position="1"/>
        <end position="19"/>
    </location>
</feature>
<keyword evidence="1" id="KW-0732">Signal</keyword>
<dbReference type="AlphaFoldDB" id="A0A5C3LIZ9"/>
<evidence type="ECO:0000313" key="2">
    <source>
        <dbReference type="EMBL" id="TFK33069.1"/>
    </source>
</evidence>
<sequence length="139" mass="15823">MILSLWIVSVLHWLDQGLAKISRAIDGGEEEKLGVYVGQEEALSSCKCLPGSNAFGIFFNSLNLELDFTFGSVQGSNSELDFWFRSAGVRYENSLKDVQYIPDWGERNMYREESLREDYDFVPIVIGVDLNKSIWLRGD</sequence>
<organism evidence="2 3">
    <name type="scientific">Crucibulum laeve</name>
    <dbReference type="NCBI Taxonomy" id="68775"/>
    <lineage>
        <taxon>Eukaryota</taxon>
        <taxon>Fungi</taxon>
        <taxon>Dikarya</taxon>
        <taxon>Basidiomycota</taxon>
        <taxon>Agaricomycotina</taxon>
        <taxon>Agaricomycetes</taxon>
        <taxon>Agaricomycetidae</taxon>
        <taxon>Agaricales</taxon>
        <taxon>Agaricineae</taxon>
        <taxon>Nidulariaceae</taxon>
        <taxon>Crucibulum</taxon>
    </lineage>
</organism>
<feature type="chain" id="PRO_5022963416" evidence="1">
    <location>
        <begin position="20"/>
        <end position="139"/>
    </location>
</feature>
<gene>
    <name evidence="2" type="ORF">BDQ12DRAFT_716059</name>
</gene>
<protein>
    <submittedName>
        <fullName evidence="2">Uncharacterized protein</fullName>
    </submittedName>
</protein>
<dbReference type="EMBL" id="ML213656">
    <property type="protein sequence ID" value="TFK33069.1"/>
    <property type="molecule type" value="Genomic_DNA"/>
</dbReference>
<dbReference type="Proteomes" id="UP000308652">
    <property type="component" value="Unassembled WGS sequence"/>
</dbReference>
<keyword evidence="3" id="KW-1185">Reference proteome</keyword>